<keyword evidence="4" id="KW-1185">Reference proteome</keyword>
<dbReference type="RefSeq" id="WP_320381533.1">
    <property type="nucleotide sequence ID" value="NZ_JAWDIQ010000003.1"/>
</dbReference>
<name>A0ABU5CWB1_9BACI</name>
<dbReference type="PANTHER" id="PTHR30349:SF64">
    <property type="entry name" value="PROPHAGE INTEGRASE INTD-RELATED"/>
    <property type="match status" value="1"/>
</dbReference>
<dbReference type="CDD" id="cd01189">
    <property type="entry name" value="INT_ICEBs1_C_like"/>
    <property type="match status" value="1"/>
</dbReference>
<evidence type="ECO:0000256" key="1">
    <source>
        <dbReference type="ARBA" id="ARBA00023172"/>
    </source>
</evidence>
<sequence length="158" mass="18235">MCSNRRLRLKNHWSTQRNRDYNLQHLKQQIQSGEIVISASLIDLLKELKSEQEDMKKRMGPAYSNHDLVICTEDGRPIYPRNFARTFSRLVEKAGVKRISLHSLRHTNATLLMKQGINPKIVSELLGHANVSITLDIYSHTDLEMQRESAESLENLLV</sequence>
<dbReference type="SUPFAM" id="SSF56349">
    <property type="entry name" value="DNA breaking-rejoining enzymes"/>
    <property type="match status" value="1"/>
</dbReference>
<protein>
    <submittedName>
        <fullName evidence="3">Site-specific integrase</fullName>
    </submittedName>
</protein>
<evidence type="ECO:0000259" key="2">
    <source>
        <dbReference type="PROSITE" id="PS51898"/>
    </source>
</evidence>
<accession>A0ABU5CWB1</accession>
<dbReference type="Gene3D" id="1.10.443.10">
    <property type="entry name" value="Intergrase catalytic core"/>
    <property type="match status" value="1"/>
</dbReference>
<dbReference type="Pfam" id="PF00589">
    <property type="entry name" value="Phage_integrase"/>
    <property type="match status" value="1"/>
</dbReference>
<evidence type="ECO:0000313" key="4">
    <source>
        <dbReference type="Proteomes" id="UP001275315"/>
    </source>
</evidence>
<dbReference type="PANTHER" id="PTHR30349">
    <property type="entry name" value="PHAGE INTEGRASE-RELATED"/>
    <property type="match status" value="1"/>
</dbReference>
<evidence type="ECO:0000313" key="3">
    <source>
        <dbReference type="EMBL" id="MDY0410141.1"/>
    </source>
</evidence>
<dbReference type="Proteomes" id="UP001275315">
    <property type="component" value="Unassembled WGS sequence"/>
</dbReference>
<reference evidence="3 4" key="1">
    <citation type="submission" date="2023-10" db="EMBL/GenBank/DDBJ databases">
        <title>Virgibacillus soli CC-YMP-6 genome.</title>
        <authorList>
            <person name="Miliotis G."/>
            <person name="Sengupta P."/>
            <person name="Hameed A."/>
            <person name="Chuvochina M."/>
            <person name="Mcdonagh F."/>
            <person name="Simpson A.C."/>
            <person name="Singh N.K."/>
            <person name="Rekha P.D."/>
            <person name="Raman K."/>
            <person name="Hugenholtz P."/>
            <person name="Venkateswaran K."/>
        </authorList>
    </citation>
    <scope>NUCLEOTIDE SEQUENCE [LARGE SCALE GENOMIC DNA]</scope>
    <source>
        <strain evidence="3 4">CC-YMP-6</strain>
    </source>
</reference>
<dbReference type="InterPro" id="IPR013762">
    <property type="entry name" value="Integrase-like_cat_sf"/>
</dbReference>
<dbReference type="InterPro" id="IPR050090">
    <property type="entry name" value="Tyrosine_recombinase_XerCD"/>
</dbReference>
<organism evidence="3 4">
    <name type="scientific">Paracerasibacillus soli</name>
    <dbReference type="NCBI Taxonomy" id="480284"/>
    <lineage>
        <taxon>Bacteria</taxon>
        <taxon>Bacillati</taxon>
        <taxon>Bacillota</taxon>
        <taxon>Bacilli</taxon>
        <taxon>Bacillales</taxon>
        <taxon>Bacillaceae</taxon>
        <taxon>Paracerasibacillus</taxon>
    </lineage>
</organism>
<proteinExistence type="predicted"/>
<comment type="caution">
    <text evidence="3">The sequence shown here is derived from an EMBL/GenBank/DDBJ whole genome shotgun (WGS) entry which is preliminary data.</text>
</comment>
<feature type="domain" description="Tyr recombinase" evidence="2">
    <location>
        <begin position="1"/>
        <end position="151"/>
    </location>
</feature>
<dbReference type="PROSITE" id="PS51898">
    <property type="entry name" value="TYR_RECOMBINASE"/>
    <property type="match status" value="1"/>
</dbReference>
<dbReference type="EMBL" id="JAWDIQ010000003">
    <property type="protein sequence ID" value="MDY0410141.1"/>
    <property type="molecule type" value="Genomic_DNA"/>
</dbReference>
<dbReference type="InterPro" id="IPR011010">
    <property type="entry name" value="DNA_brk_join_enz"/>
</dbReference>
<gene>
    <name evidence="3" type="ORF">RWD45_18290</name>
</gene>
<keyword evidence="1" id="KW-0233">DNA recombination</keyword>
<dbReference type="InterPro" id="IPR002104">
    <property type="entry name" value="Integrase_catalytic"/>
</dbReference>